<evidence type="ECO:0000313" key="4">
    <source>
        <dbReference type="Proteomes" id="UP001218218"/>
    </source>
</evidence>
<evidence type="ECO:0000256" key="1">
    <source>
        <dbReference type="SAM" id="MobiDB-lite"/>
    </source>
</evidence>
<feature type="compositionally biased region" description="Polar residues" evidence="1">
    <location>
        <begin position="69"/>
        <end position="78"/>
    </location>
</feature>
<feature type="compositionally biased region" description="Low complexity" evidence="1">
    <location>
        <begin position="139"/>
        <end position="153"/>
    </location>
</feature>
<dbReference type="SMART" id="SM00066">
    <property type="entry name" value="GAL4"/>
    <property type="match status" value="1"/>
</dbReference>
<accession>A0AAD6YZL2</accession>
<name>A0AAD6YZL2_9AGAR</name>
<evidence type="ECO:0000259" key="2">
    <source>
        <dbReference type="PROSITE" id="PS50048"/>
    </source>
</evidence>
<protein>
    <recommendedName>
        <fullName evidence="2">Zn(2)-C6 fungal-type domain-containing protein</fullName>
    </recommendedName>
</protein>
<proteinExistence type="predicted"/>
<dbReference type="PROSITE" id="PS00463">
    <property type="entry name" value="ZN2_CY6_FUNGAL_1"/>
    <property type="match status" value="1"/>
</dbReference>
<dbReference type="EMBL" id="JARIHO010000118">
    <property type="protein sequence ID" value="KAJ7302276.1"/>
    <property type="molecule type" value="Genomic_DNA"/>
</dbReference>
<reference evidence="3" key="1">
    <citation type="submission" date="2023-03" db="EMBL/GenBank/DDBJ databases">
        <title>Massive genome expansion in bonnet fungi (Mycena s.s.) driven by repeated elements and novel gene families across ecological guilds.</title>
        <authorList>
            <consortium name="Lawrence Berkeley National Laboratory"/>
            <person name="Harder C.B."/>
            <person name="Miyauchi S."/>
            <person name="Viragh M."/>
            <person name="Kuo A."/>
            <person name="Thoen E."/>
            <person name="Andreopoulos B."/>
            <person name="Lu D."/>
            <person name="Skrede I."/>
            <person name="Drula E."/>
            <person name="Henrissat B."/>
            <person name="Morin E."/>
            <person name="Kohler A."/>
            <person name="Barry K."/>
            <person name="LaButti K."/>
            <person name="Morin E."/>
            <person name="Salamov A."/>
            <person name="Lipzen A."/>
            <person name="Mereny Z."/>
            <person name="Hegedus B."/>
            <person name="Baldrian P."/>
            <person name="Stursova M."/>
            <person name="Weitz H."/>
            <person name="Taylor A."/>
            <person name="Grigoriev I.V."/>
            <person name="Nagy L.G."/>
            <person name="Martin F."/>
            <person name="Kauserud H."/>
        </authorList>
    </citation>
    <scope>NUCLEOTIDE SEQUENCE</scope>
    <source>
        <strain evidence="3">CBHHK002</strain>
    </source>
</reference>
<feature type="region of interest" description="Disordered" evidence="1">
    <location>
        <begin position="175"/>
        <end position="221"/>
    </location>
</feature>
<dbReference type="Pfam" id="PF00172">
    <property type="entry name" value="Zn_clus"/>
    <property type="match status" value="1"/>
</dbReference>
<feature type="domain" description="Zn(2)-C6 fungal-type" evidence="2">
    <location>
        <begin position="27"/>
        <end position="61"/>
    </location>
</feature>
<dbReference type="PROSITE" id="PS50048">
    <property type="entry name" value="ZN2_CY6_FUNGAL_2"/>
    <property type="match status" value="1"/>
</dbReference>
<dbReference type="SUPFAM" id="SSF57701">
    <property type="entry name" value="Zn2/Cys6 DNA-binding domain"/>
    <property type="match status" value="1"/>
</dbReference>
<dbReference type="GO" id="GO:0000981">
    <property type="term" value="F:DNA-binding transcription factor activity, RNA polymerase II-specific"/>
    <property type="evidence" value="ECO:0007669"/>
    <property type="project" value="InterPro"/>
</dbReference>
<feature type="compositionally biased region" description="Pro residues" evidence="1">
    <location>
        <begin position="114"/>
        <end position="125"/>
    </location>
</feature>
<evidence type="ECO:0000313" key="3">
    <source>
        <dbReference type="EMBL" id="KAJ7302276.1"/>
    </source>
</evidence>
<sequence length="221" mass="23890">MSSSKPAARTPQSDAPYAKQRRRTLMACTNCRKRKMRCITTEQPPTNPCARCTKKGLPCEYVSVDDDSTPGQSPNLVSSALPGSGGHSRHPSLQGPARPMSASNDFSRGQGMAPPLPYTGPPPLHGRPRYSGSAQYPDLSLSGQGSSHQTSQQYYPTQANNPMANQGYNPQAYQYMANNAPPAGQPGMYPPGTGGYPPNYGQMQYHGDTPMPDYQWPPRQG</sequence>
<dbReference type="InterPro" id="IPR036864">
    <property type="entry name" value="Zn2-C6_fun-type_DNA-bd_sf"/>
</dbReference>
<dbReference type="CDD" id="cd00067">
    <property type="entry name" value="GAL4"/>
    <property type="match status" value="1"/>
</dbReference>
<dbReference type="AlphaFoldDB" id="A0AAD6YZL2"/>
<dbReference type="InterPro" id="IPR001138">
    <property type="entry name" value="Zn2Cys6_DnaBD"/>
</dbReference>
<feature type="region of interest" description="Disordered" evidence="1">
    <location>
        <begin position="63"/>
        <end position="154"/>
    </location>
</feature>
<feature type="compositionally biased region" description="Polar residues" evidence="1">
    <location>
        <begin position="1"/>
        <end position="13"/>
    </location>
</feature>
<dbReference type="Proteomes" id="UP001218218">
    <property type="component" value="Unassembled WGS sequence"/>
</dbReference>
<dbReference type="Gene3D" id="4.10.240.10">
    <property type="entry name" value="Zn(2)-C6 fungal-type DNA-binding domain"/>
    <property type="match status" value="1"/>
</dbReference>
<gene>
    <name evidence="3" type="ORF">DFH08DRAFT_945747</name>
</gene>
<dbReference type="GO" id="GO:0008270">
    <property type="term" value="F:zinc ion binding"/>
    <property type="evidence" value="ECO:0007669"/>
    <property type="project" value="InterPro"/>
</dbReference>
<feature type="compositionally biased region" description="Low complexity" evidence="1">
    <location>
        <begin position="185"/>
        <end position="201"/>
    </location>
</feature>
<comment type="caution">
    <text evidence="3">The sequence shown here is derived from an EMBL/GenBank/DDBJ whole genome shotgun (WGS) entry which is preliminary data.</text>
</comment>
<feature type="region of interest" description="Disordered" evidence="1">
    <location>
        <begin position="1"/>
        <end position="24"/>
    </location>
</feature>
<organism evidence="3 4">
    <name type="scientific">Mycena albidolilacea</name>
    <dbReference type="NCBI Taxonomy" id="1033008"/>
    <lineage>
        <taxon>Eukaryota</taxon>
        <taxon>Fungi</taxon>
        <taxon>Dikarya</taxon>
        <taxon>Basidiomycota</taxon>
        <taxon>Agaricomycotina</taxon>
        <taxon>Agaricomycetes</taxon>
        <taxon>Agaricomycetidae</taxon>
        <taxon>Agaricales</taxon>
        <taxon>Marasmiineae</taxon>
        <taxon>Mycenaceae</taxon>
        <taxon>Mycena</taxon>
    </lineage>
</organism>
<keyword evidence="4" id="KW-1185">Reference proteome</keyword>